<accession>A0A0D8L883</accession>
<dbReference type="InterPro" id="IPR035093">
    <property type="entry name" value="RelE/ParE_toxin_dom_sf"/>
</dbReference>
<sequence length="86" mass="10208">MMYNVKFSPKAEKELKKLDNVYRKRLLNKLVLLKENPRSGPNIKSMQGTTNRYRYRMGDIRAIYDIIDDELVVLIVKVGWRGDIYD</sequence>
<protein>
    <recommendedName>
        <fullName evidence="5">Type II toxin-antitoxin system RelE/ParE family toxin</fullName>
    </recommendedName>
</protein>
<dbReference type="PATRIC" id="fig|582.24.peg.2584"/>
<dbReference type="SUPFAM" id="SSF143011">
    <property type="entry name" value="RelE-like"/>
    <property type="match status" value="1"/>
</dbReference>
<evidence type="ECO:0000256" key="2">
    <source>
        <dbReference type="ARBA" id="ARBA00022649"/>
    </source>
</evidence>
<dbReference type="AlphaFoldDB" id="A0A0D8L883"/>
<keyword evidence="2" id="KW-1277">Toxin-antitoxin system</keyword>
<gene>
    <name evidence="3" type="ORF">UA45_08280</name>
</gene>
<evidence type="ECO:0000313" key="3">
    <source>
        <dbReference type="EMBL" id="KJF78120.1"/>
    </source>
</evidence>
<dbReference type="PANTHER" id="PTHR35601">
    <property type="entry name" value="TOXIN RELE"/>
    <property type="match status" value="1"/>
</dbReference>
<reference evidence="3 4" key="1">
    <citation type="submission" date="2015-02" db="EMBL/GenBank/DDBJ databases">
        <title>Whole genome shotgun sequencing of cultured foodborne pathogen.</title>
        <authorList>
            <person name="Timme R."/>
            <person name="Allard M.W."/>
            <person name="Strain E."/>
            <person name="Evans P.S."/>
            <person name="Brown E."/>
        </authorList>
    </citation>
    <scope>NUCLEOTIDE SEQUENCE [LARGE SCALE GENOMIC DNA]</scope>
    <source>
        <strain evidence="3 4">GCSL-TSO-24</strain>
    </source>
</reference>
<evidence type="ECO:0000256" key="1">
    <source>
        <dbReference type="ARBA" id="ARBA00006226"/>
    </source>
</evidence>
<comment type="caution">
    <text evidence="3">The sequence shown here is derived from an EMBL/GenBank/DDBJ whole genome shotgun (WGS) entry which is preliminary data.</text>
</comment>
<name>A0A0D8L883_MORMO</name>
<dbReference type="EMBL" id="JZSH01000074">
    <property type="protein sequence ID" value="KJF78120.1"/>
    <property type="molecule type" value="Genomic_DNA"/>
</dbReference>
<dbReference type="InterPro" id="IPR007712">
    <property type="entry name" value="RelE/ParE_toxin"/>
</dbReference>
<dbReference type="Gene3D" id="3.30.2310.20">
    <property type="entry name" value="RelE-like"/>
    <property type="match status" value="1"/>
</dbReference>
<dbReference type="PANTHER" id="PTHR35601:SF1">
    <property type="entry name" value="TOXIN RELE"/>
    <property type="match status" value="1"/>
</dbReference>
<dbReference type="Pfam" id="PF05016">
    <property type="entry name" value="ParE_toxin"/>
    <property type="match status" value="1"/>
</dbReference>
<organism evidence="3 4">
    <name type="scientific">Morganella morganii</name>
    <name type="common">Proteus morganii</name>
    <dbReference type="NCBI Taxonomy" id="582"/>
    <lineage>
        <taxon>Bacteria</taxon>
        <taxon>Pseudomonadati</taxon>
        <taxon>Pseudomonadota</taxon>
        <taxon>Gammaproteobacteria</taxon>
        <taxon>Enterobacterales</taxon>
        <taxon>Morganellaceae</taxon>
        <taxon>Morganella</taxon>
    </lineage>
</organism>
<evidence type="ECO:0000313" key="4">
    <source>
        <dbReference type="Proteomes" id="UP000032582"/>
    </source>
</evidence>
<comment type="similarity">
    <text evidence="1">Belongs to the RelE toxin family.</text>
</comment>
<evidence type="ECO:0008006" key="5">
    <source>
        <dbReference type="Google" id="ProtNLM"/>
    </source>
</evidence>
<proteinExistence type="inferred from homology"/>
<dbReference type="Proteomes" id="UP000032582">
    <property type="component" value="Unassembled WGS sequence"/>
</dbReference>